<dbReference type="GO" id="GO:0004674">
    <property type="term" value="F:protein serine/threonine kinase activity"/>
    <property type="evidence" value="ECO:0007669"/>
    <property type="project" value="InterPro"/>
</dbReference>
<evidence type="ECO:0000313" key="2">
    <source>
        <dbReference type="EMBL" id="KAK3255223.1"/>
    </source>
</evidence>
<feature type="region of interest" description="Disordered" evidence="1">
    <location>
        <begin position="218"/>
        <end position="251"/>
    </location>
</feature>
<sequence length="251" mass="26419">MLDDVAWTWRQRCAPDHPASASPAAVGAALRERWEQQEGVTPGLGRGAEGDAGFEMLEPLLAVRGAILHALGQHGQRADHLLGVVRAARKAGSLTHASAALHDHKLAVSEAKAGAPTHSTAALMLRAVDARREEAKLLWARGQRELAASVGQHILRGLGAAVQGAERAGTGHGRGAYGEMLYLTGKWLRQTHLESPRTVLREFLAISVVELEQAARAARGQQAGGRSGGQVGRTTGLASHAHEPPYRAGGA</sequence>
<accession>A0AAE0F8X2</accession>
<name>A0AAE0F8X2_9CHLO</name>
<organism evidence="2 3">
    <name type="scientific">Cymbomonas tetramitiformis</name>
    <dbReference type="NCBI Taxonomy" id="36881"/>
    <lineage>
        <taxon>Eukaryota</taxon>
        <taxon>Viridiplantae</taxon>
        <taxon>Chlorophyta</taxon>
        <taxon>Pyramimonadophyceae</taxon>
        <taxon>Pyramimonadales</taxon>
        <taxon>Pyramimonadaceae</taxon>
        <taxon>Cymbomonas</taxon>
    </lineage>
</organism>
<protein>
    <submittedName>
        <fullName evidence="2">Uncharacterized protein</fullName>
    </submittedName>
</protein>
<gene>
    <name evidence="2" type="ORF">CYMTET_35585</name>
</gene>
<dbReference type="PANTHER" id="PTHR37079:SF4">
    <property type="entry name" value="SERINE_THREONINE-PROTEIN KINASE ATM"/>
    <property type="match status" value="1"/>
</dbReference>
<feature type="compositionally biased region" description="Gly residues" evidence="1">
    <location>
        <begin position="222"/>
        <end position="231"/>
    </location>
</feature>
<evidence type="ECO:0000313" key="3">
    <source>
        <dbReference type="Proteomes" id="UP001190700"/>
    </source>
</evidence>
<dbReference type="Proteomes" id="UP001190700">
    <property type="component" value="Unassembled WGS sequence"/>
</dbReference>
<keyword evidence="3" id="KW-1185">Reference proteome</keyword>
<evidence type="ECO:0000256" key="1">
    <source>
        <dbReference type="SAM" id="MobiDB-lite"/>
    </source>
</evidence>
<dbReference type="AlphaFoldDB" id="A0AAE0F8X2"/>
<dbReference type="GO" id="GO:0006974">
    <property type="term" value="P:DNA damage response"/>
    <property type="evidence" value="ECO:0007669"/>
    <property type="project" value="InterPro"/>
</dbReference>
<reference evidence="2 3" key="1">
    <citation type="journal article" date="2015" name="Genome Biol. Evol.">
        <title>Comparative Genomics of a Bacterivorous Green Alga Reveals Evolutionary Causalities and Consequences of Phago-Mixotrophic Mode of Nutrition.</title>
        <authorList>
            <person name="Burns J.A."/>
            <person name="Paasch A."/>
            <person name="Narechania A."/>
            <person name="Kim E."/>
        </authorList>
    </citation>
    <scope>NUCLEOTIDE SEQUENCE [LARGE SCALE GENOMIC DNA]</scope>
    <source>
        <strain evidence="2 3">PLY_AMNH</strain>
    </source>
</reference>
<dbReference type="PANTHER" id="PTHR37079">
    <property type="entry name" value="SERINE/THREONINE-PROTEIN KINASE ATM"/>
    <property type="match status" value="1"/>
</dbReference>
<dbReference type="InterPro" id="IPR038980">
    <property type="entry name" value="ATM_plant"/>
</dbReference>
<dbReference type="EMBL" id="LGRX02022854">
    <property type="protein sequence ID" value="KAK3255223.1"/>
    <property type="molecule type" value="Genomic_DNA"/>
</dbReference>
<comment type="caution">
    <text evidence="2">The sequence shown here is derived from an EMBL/GenBank/DDBJ whole genome shotgun (WGS) entry which is preliminary data.</text>
</comment>
<proteinExistence type="predicted"/>